<proteinExistence type="predicted"/>
<evidence type="ECO:0000256" key="8">
    <source>
        <dbReference type="ARBA" id="ARBA00023224"/>
    </source>
</evidence>
<keyword evidence="8" id="KW-0807">Transducer</keyword>
<protein>
    <submittedName>
        <fullName evidence="10">Olfactory receptor 12</fullName>
    </submittedName>
</protein>
<dbReference type="GO" id="GO:0004930">
    <property type="term" value="F:G protein-coupled receptor activity"/>
    <property type="evidence" value="ECO:0007669"/>
    <property type="project" value="UniProtKB-KW"/>
</dbReference>
<dbReference type="AlphaFoldDB" id="M7B6M3"/>
<dbReference type="GO" id="GO:0016020">
    <property type="term" value="C:membrane"/>
    <property type="evidence" value="ECO:0007669"/>
    <property type="project" value="UniProtKB-SubCell"/>
</dbReference>
<dbReference type="Pfam" id="PF13853">
    <property type="entry name" value="7tm_4"/>
    <property type="match status" value="1"/>
</dbReference>
<evidence type="ECO:0000313" key="11">
    <source>
        <dbReference type="Proteomes" id="UP000031443"/>
    </source>
</evidence>
<keyword evidence="3 9" id="KW-0812">Transmembrane</keyword>
<accession>M7B6M3</accession>
<dbReference type="PANTHER" id="PTHR48018">
    <property type="entry name" value="OLFACTORY RECEPTOR"/>
    <property type="match status" value="1"/>
</dbReference>
<comment type="function">
    <text evidence="1">Odorant receptor.</text>
</comment>
<feature type="transmembrane region" description="Helical" evidence="9">
    <location>
        <begin position="36"/>
        <end position="58"/>
    </location>
</feature>
<gene>
    <name evidence="10" type="ORF">UY3_09248</name>
</gene>
<keyword evidence="7 10" id="KW-0675">Receptor</keyword>
<evidence type="ECO:0000256" key="7">
    <source>
        <dbReference type="ARBA" id="ARBA00023170"/>
    </source>
</evidence>
<keyword evidence="5" id="KW-0297">G-protein coupled receptor</keyword>
<keyword evidence="11" id="KW-1185">Reference proteome</keyword>
<evidence type="ECO:0000256" key="3">
    <source>
        <dbReference type="ARBA" id="ARBA00022692"/>
    </source>
</evidence>
<keyword evidence="6 9" id="KW-0472">Membrane</keyword>
<evidence type="ECO:0000256" key="5">
    <source>
        <dbReference type="ARBA" id="ARBA00023040"/>
    </source>
</evidence>
<sequence>MFFFSLFGISKAFFLAMMAYGFFTILYHPLLDSGIIFKMTCVCLVAGFYLSSCLNCTIQMGFTFSFSFCEIRKINHFFCNIPAVMQASCSDTFANKRLMLFAGGFSIVSTSLVIISCSYIIATVMWTPSAEGRCRTFSTCISQKVAVSLFFGTVSFTYAQPKAVSSHDQSKVVSVFYTTVIPMLNALIYSLRN</sequence>
<name>M7B6M3_CHEMY</name>
<evidence type="ECO:0000313" key="10">
    <source>
        <dbReference type="EMBL" id="EMP33626.1"/>
    </source>
</evidence>
<dbReference type="SUPFAM" id="SSF81321">
    <property type="entry name" value="Family A G protein-coupled receptor-like"/>
    <property type="match status" value="1"/>
</dbReference>
<dbReference type="EMBL" id="KB535354">
    <property type="protein sequence ID" value="EMP33626.1"/>
    <property type="molecule type" value="Genomic_DNA"/>
</dbReference>
<keyword evidence="4 9" id="KW-1133">Transmembrane helix</keyword>
<dbReference type="InterPro" id="IPR000725">
    <property type="entry name" value="Olfact_rcpt"/>
</dbReference>
<dbReference type="GO" id="GO:0004984">
    <property type="term" value="F:olfactory receptor activity"/>
    <property type="evidence" value="ECO:0007669"/>
    <property type="project" value="InterPro"/>
</dbReference>
<evidence type="ECO:0000256" key="9">
    <source>
        <dbReference type="SAM" id="Phobius"/>
    </source>
</evidence>
<evidence type="ECO:0000256" key="1">
    <source>
        <dbReference type="ARBA" id="ARBA00002936"/>
    </source>
</evidence>
<feature type="transmembrane region" description="Helical" evidence="9">
    <location>
        <begin position="12"/>
        <end position="30"/>
    </location>
</feature>
<evidence type="ECO:0000256" key="4">
    <source>
        <dbReference type="ARBA" id="ARBA00022989"/>
    </source>
</evidence>
<feature type="transmembrane region" description="Helical" evidence="9">
    <location>
        <begin position="98"/>
        <end position="121"/>
    </location>
</feature>
<organism evidence="10 11">
    <name type="scientific">Chelonia mydas</name>
    <name type="common">Green sea-turtle</name>
    <name type="synonym">Chelonia agassizi</name>
    <dbReference type="NCBI Taxonomy" id="8469"/>
    <lineage>
        <taxon>Eukaryota</taxon>
        <taxon>Metazoa</taxon>
        <taxon>Chordata</taxon>
        <taxon>Craniata</taxon>
        <taxon>Vertebrata</taxon>
        <taxon>Euteleostomi</taxon>
        <taxon>Archelosauria</taxon>
        <taxon>Testudinata</taxon>
        <taxon>Testudines</taxon>
        <taxon>Cryptodira</taxon>
        <taxon>Durocryptodira</taxon>
        <taxon>Americhelydia</taxon>
        <taxon>Chelonioidea</taxon>
        <taxon>Cheloniidae</taxon>
        <taxon>Chelonia</taxon>
    </lineage>
</organism>
<evidence type="ECO:0000256" key="2">
    <source>
        <dbReference type="ARBA" id="ARBA00004141"/>
    </source>
</evidence>
<dbReference type="Proteomes" id="UP000031443">
    <property type="component" value="Unassembled WGS sequence"/>
</dbReference>
<feature type="transmembrane region" description="Helical" evidence="9">
    <location>
        <begin position="172"/>
        <end position="191"/>
    </location>
</feature>
<dbReference type="Gene3D" id="1.20.1070.10">
    <property type="entry name" value="Rhodopsin 7-helix transmembrane proteins"/>
    <property type="match status" value="1"/>
</dbReference>
<evidence type="ECO:0000256" key="6">
    <source>
        <dbReference type="ARBA" id="ARBA00023136"/>
    </source>
</evidence>
<comment type="subcellular location">
    <subcellularLocation>
        <location evidence="2">Membrane</location>
        <topology evidence="2">Multi-pass membrane protein</topology>
    </subcellularLocation>
</comment>
<reference evidence="11" key="1">
    <citation type="journal article" date="2013" name="Nat. Genet.">
        <title>The draft genomes of soft-shell turtle and green sea turtle yield insights into the development and evolution of the turtle-specific body plan.</title>
        <authorList>
            <person name="Wang Z."/>
            <person name="Pascual-Anaya J."/>
            <person name="Zadissa A."/>
            <person name="Li W."/>
            <person name="Niimura Y."/>
            <person name="Huang Z."/>
            <person name="Li C."/>
            <person name="White S."/>
            <person name="Xiong Z."/>
            <person name="Fang D."/>
            <person name="Wang B."/>
            <person name="Ming Y."/>
            <person name="Chen Y."/>
            <person name="Zheng Y."/>
            <person name="Kuraku S."/>
            <person name="Pignatelli M."/>
            <person name="Herrero J."/>
            <person name="Beal K."/>
            <person name="Nozawa M."/>
            <person name="Li Q."/>
            <person name="Wang J."/>
            <person name="Zhang H."/>
            <person name="Yu L."/>
            <person name="Shigenobu S."/>
            <person name="Wang J."/>
            <person name="Liu J."/>
            <person name="Flicek P."/>
            <person name="Searle S."/>
            <person name="Wang J."/>
            <person name="Kuratani S."/>
            <person name="Yin Y."/>
            <person name="Aken B."/>
            <person name="Zhang G."/>
            <person name="Irie N."/>
        </authorList>
    </citation>
    <scope>NUCLEOTIDE SEQUENCE [LARGE SCALE GENOMIC DNA]</scope>
</reference>